<gene>
    <name evidence="1" type="ORF">UFOVP1428_1</name>
</gene>
<feature type="non-terminal residue" evidence="1">
    <location>
        <position position="235"/>
    </location>
</feature>
<accession>A0A6J5SBZ6</accession>
<proteinExistence type="predicted"/>
<sequence length="235" mass="22644">MLNLNGTTEKLQIITGSASDIRVDRSAIDVSDAAPPVVQIVPNLGPLTAITTATTTDIVAAPGSSTVRSVTGLRVHNAHASTSNAVTVQSTDGTNITPHWVGTLLAGESVLFDGDQWVPYTSGGIPKVSGFVGPADIQTFTASGTWTKPTAFTPKIVIVEMIGAGGGGGGGASLATAVVAKGGGGGGGGAWIRGVFAASDLGATVTVTLGTGGTSGAGATAGGSGSVGGIGGNST</sequence>
<name>A0A6J5SBZ6_9CAUD</name>
<organism evidence="1">
    <name type="scientific">uncultured Caudovirales phage</name>
    <dbReference type="NCBI Taxonomy" id="2100421"/>
    <lineage>
        <taxon>Viruses</taxon>
        <taxon>Duplodnaviria</taxon>
        <taxon>Heunggongvirae</taxon>
        <taxon>Uroviricota</taxon>
        <taxon>Caudoviricetes</taxon>
        <taxon>Peduoviridae</taxon>
        <taxon>Maltschvirus</taxon>
        <taxon>Maltschvirus maltsch</taxon>
    </lineage>
</organism>
<reference evidence="1" key="1">
    <citation type="submission" date="2020-05" db="EMBL/GenBank/DDBJ databases">
        <authorList>
            <person name="Chiriac C."/>
            <person name="Salcher M."/>
            <person name="Ghai R."/>
            <person name="Kavagutti S V."/>
        </authorList>
    </citation>
    <scope>NUCLEOTIDE SEQUENCE</scope>
</reference>
<dbReference type="EMBL" id="LR797374">
    <property type="protein sequence ID" value="CAB4211315.1"/>
    <property type="molecule type" value="Genomic_DNA"/>
</dbReference>
<evidence type="ECO:0000313" key="1">
    <source>
        <dbReference type="EMBL" id="CAB4211315.1"/>
    </source>
</evidence>
<protein>
    <submittedName>
        <fullName evidence="1">Uncharacterized protein</fullName>
    </submittedName>
</protein>